<proteinExistence type="predicted"/>
<evidence type="ECO:0008006" key="4">
    <source>
        <dbReference type="Google" id="ProtNLM"/>
    </source>
</evidence>
<dbReference type="Proteomes" id="UP001444071">
    <property type="component" value="Unassembled WGS sequence"/>
</dbReference>
<sequence length="119" mass="13161">MSPWVTILKVLFMALHFPQPALPPAAFLCFCVRPRKLPCLRQNPHFIILSPGAGPSKKKNRGVPLPSKPQWTAYSFTELDSSTFRLFSIQSAALLIMHLRQIKPTQGGFNGAVRGSQGC</sequence>
<dbReference type="EMBL" id="JAHRIM010060793">
    <property type="protein sequence ID" value="MEQ2271008.1"/>
    <property type="molecule type" value="Genomic_DNA"/>
</dbReference>
<evidence type="ECO:0000313" key="3">
    <source>
        <dbReference type="Proteomes" id="UP001444071"/>
    </source>
</evidence>
<feature type="chain" id="PRO_5047418185" description="Secreted protein" evidence="1">
    <location>
        <begin position="21"/>
        <end position="119"/>
    </location>
</feature>
<evidence type="ECO:0000256" key="1">
    <source>
        <dbReference type="SAM" id="SignalP"/>
    </source>
</evidence>
<feature type="signal peptide" evidence="1">
    <location>
        <begin position="1"/>
        <end position="20"/>
    </location>
</feature>
<accession>A0ABV0WMY5</accession>
<reference evidence="2 3" key="1">
    <citation type="submission" date="2021-06" db="EMBL/GenBank/DDBJ databases">
        <authorList>
            <person name="Palmer J.M."/>
        </authorList>
    </citation>
    <scope>NUCLEOTIDE SEQUENCE [LARGE SCALE GENOMIC DNA]</scope>
    <source>
        <strain evidence="2 3">XR_2019</strain>
        <tissue evidence="2">Muscle</tissue>
    </source>
</reference>
<name>A0ABV0WMY5_9TELE</name>
<keyword evidence="1" id="KW-0732">Signal</keyword>
<gene>
    <name evidence="2" type="ORF">XENORESO_019689</name>
</gene>
<keyword evidence="3" id="KW-1185">Reference proteome</keyword>
<organism evidence="2 3">
    <name type="scientific">Xenotaenia resolanae</name>
    <dbReference type="NCBI Taxonomy" id="208358"/>
    <lineage>
        <taxon>Eukaryota</taxon>
        <taxon>Metazoa</taxon>
        <taxon>Chordata</taxon>
        <taxon>Craniata</taxon>
        <taxon>Vertebrata</taxon>
        <taxon>Euteleostomi</taxon>
        <taxon>Actinopterygii</taxon>
        <taxon>Neopterygii</taxon>
        <taxon>Teleostei</taxon>
        <taxon>Neoteleostei</taxon>
        <taxon>Acanthomorphata</taxon>
        <taxon>Ovalentaria</taxon>
        <taxon>Atherinomorphae</taxon>
        <taxon>Cyprinodontiformes</taxon>
        <taxon>Goodeidae</taxon>
        <taxon>Xenotaenia</taxon>
    </lineage>
</organism>
<evidence type="ECO:0000313" key="2">
    <source>
        <dbReference type="EMBL" id="MEQ2271008.1"/>
    </source>
</evidence>
<comment type="caution">
    <text evidence="2">The sequence shown here is derived from an EMBL/GenBank/DDBJ whole genome shotgun (WGS) entry which is preliminary data.</text>
</comment>
<protein>
    <recommendedName>
        <fullName evidence="4">Secreted protein</fullName>
    </recommendedName>
</protein>